<protein>
    <submittedName>
        <fullName evidence="2">Acetyltransferase (GNAT) family protein</fullName>
    </submittedName>
</protein>
<name>A0ABY1AYW6_9HYPH</name>
<dbReference type="InterPro" id="IPR016181">
    <property type="entry name" value="Acyl_CoA_acyltransferase"/>
</dbReference>
<evidence type="ECO:0000313" key="2">
    <source>
        <dbReference type="EMBL" id="SEP34881.1"/>
    </source>
</evidence>
<dbReference type="CDD" id="cd04301">
    <property type="entry name" value="NAT_SF"/>
    <property type="match status" value="1"/>
</dbReference>
<dbReference type="InterPro" id="IPR000182">
    <property type="entry name" value="GNAT_dom"/>
</dbReference>
<sequence length="59" mass="6296">MFACSAPDGTTIGFLSLKPTSEFAVEIHLMGVKESWHRGIGRALITAAKVHAASQDARL</sequence>
<evidence type="ECO:0000313" key="3">
    <source>
        <dbReference type="Proteomes" id="UP000198939"/>
    </source>
</evidence>
<gene>
    <name evidence="2" type="ORF">SAMN05216228_11005</name>
</gene>
<dbReference type="Gene3D" id="3.40.630.30">
    <property type="match status" value="1"/>
</dbReference>
<organism evidence="2 3">
    <name type="scientific">Rhizobium tibeticum</name>
    <dbReference type="NCBI Taxonomy" id="501024"/>
    <lineage>
        <taxon>Bacteria</taxon>
        <taxon>Pseudomonadati</taxon>
        <taxon>Pseudomonadota</taxon>
        <taxon>Alphaproteobacteria</taxon>
        <taxon>Hyphomicrobiales</taxon>
        <taxon>Rhizobiaceae</taxon>
        <taxon>Rhizobium/Agrobacterium group</taxon>
        <taxon>Rhizobium</taxon>
    </lineage>
</organism>
<dbReference type="Proteomes" id="UP000198939">
    <property type="component" value="Unassembled WGS sequence"/>
</dbReference>
<dbReference type="SUPFAM" id="SSF55729">
    <property type="entry name" value="Acyl-CoA N-acyltransferases (Nat)"/>
    <property type="match status" value="1"/>
</dbReference>
<comment type="caution">
    <text evidence="2">The sequence shown here is derived from an EMBL/GenBank/DDBJ whole genome shotgun (WGS) entry which is preliminary data.</text>
</comment>
<proteinExistence type="predicted"/>
<evidence type="ECO:0000259" key="1">
    <source>
        <dbReference type="Pfam" id="PF00583"/>
    </source>
</evidence>
<feature type="domain" description="N-acetyltransferase" evidence="1">
    <location>
        <begin position="8"/>
        <end position="57"/>
    </location>
</feature>
<dbReference type="EMBL" id="FOCV01000100">
    <property type="protein sequence ID" value="SEP34881.1"/>
    <property type="molecule type" value="Genomic_DNA"/>
</dbReference>
<accession>A0ABY1AYW6</accession>
<keyword evidence="3" id="KW-1185">Reference proteome</keyword>
<reference evidence="2 3" key="1">
    <citation type="submission" date="2016-10" db="EMBL/GenBank/DDBJ databases">
        <authorList>
            <person name="Varghese N."/>
            <person name="Submissions S."/>
        </authorList>
    </citation>
    <scope>NUCLEOTIDE SEQUENCE [LARGE SCALE GENOMIC DNA]</scope>
    <source>
        <strain evidence="2 3">CGMCC 1.7071</strain>
    </source>
</reference>
<dbReference type="Pfam" id="PF00583">
    <property type="entry name" value="Acetyltransf_1"/>
    <property type="match status" value="1"/>
</dbReference>